<accession>A0A8S9QNA3</accession>
<sequence length="208" mass="24013">MYKRNEINIVVALKSVVQPELHQTSQTGHLGDTSDRRSVQGAYLENQKDFVYEINFSRSLTHQGFSEAWNFNKISTDQKVMNFTNWRFSSPCSCEYQPLEVDFSPTMKWNSPETAIGFKTDVKPGDHLNHLEDIQDVLSCTSTQRIMRILIYLNLPYLESLAITLQQLLPKQIVYDFSTYQASRRFQEALISTQTVQVQEEPSSPFMA</sequence>
<name>A0A8S9QNA3_BRACR</name>
<protein>
    <submittedName>
        <fullName evidence="1">Uncharacterized protein</fullName>
    </submittedName>
</protein>
<evidence type="ECO:0000313" key="1">
    <source>
        <dbReference type="EMBL" id="KAF3540178.1"/>
    </source>
</evidence>
<evidence type="ECO:0000313" key="2">
    <source>
        <dbReference type="Proteomes" id="UP000712600"/>
    </source>
</evidence>
<dbReference type="EMBL" id="QGKX02001290">
    <property type="protein sequence ID" value="KAF3540178.1"/>
    <property type="molecule type" value="Genomic_DNA"/>
</dbReference>
<comment type="caution">
    <text evidence="1">The sequence shown here is derived from an EMBL/GenBank/DDBJ whole genome shotgun (WGS) entry which is preliminary data.</text>
</comment>
<reference evidence="1" key="1">
    <citation type="submission" date="2019-12" db="EMBL/GenBank/DDBJ databases">
        <title>Genome sequencing and annotation of Brassica cretica.</title>
        <authorList>
            <person name="Studholme D.J."/>
            <person name="Sarris P."/>
        </authorList>
    </citation>
    <scope>NUCLEOTIDE SEQUENCE</scope>
    <source>
        <strain evidence="1">PFS-109/04</strain>
        <tissue evidence="1">Leaf</tissue>
    </source>
</reference>
<dbReference type="Proteomes" id="UP000712600">
    <property type="component" value="Unassembled WGS sequence"/>
</dbReference>
<proteinExistence type="predicted"/>
<organism evidence="1 2">
    <name type="scientific">Brassica cretica</name>
    <name type="common">Mustard</name>
    <dbReference type="NCBI Taxonomy" id="69181"/>
    <lineage>
        <taxon>Eukaryota</taxon>
        <taxon>Viridiplantae</taxon>
        <taxon>Streptophyta</taxon>
        <taxon>Embryophyta</taxon>
        <taxon>Tracheophyta</taxon>
        <taxon>Spermatophyta</taxon>
        <taxon>Magnoliopsida</taxon>
        <taxon>eudicotyledons</taxon>
        <taxon>Gunneridae</taxon>
        <taxon>Pentapetalae</taxon>
        <taxon>rosids</taxon>
        <taxon>malvids</taxon>
        <taxon>Brassicales</taxon>
        <taxon>Brassicaceae</taxon>
        <taxon>Brassiceae</taxon>
        <taxon>Brassica</taxon>
    </lineage>
</organism>
<dbReference type="AlphaFoldDB" id="A0A8S9QNA3"/>
<gene>
    <name evidence="1" type="ORF">F2Q69_00019553</name>
</gene>